<keyword evidence="2" id="KW-1185">Reference proteome</keyword>
<name>A0A835YZJ7_9STRA</name>
<comment type="caution">
    <text evidence="1">The sequence shown here is derived from an EMBL/GenBank/DDBJ whole genome shotgun (WGS) entry which is preliminary data.</text>
</comment>
<reference evidence="1" key="1">
    <citation type="submission" date="2021-02" db="EMBL/GenBank/DDBJ databases">
        <title>First Annotated Genome of the Yellow-green Alga Tribonema minus.</title>
        <authorList>
            <person name="Mahan K.M."/>
        </authorList>
    </citation>
    <scope>NUCLEOTIDE SEQUENCE</scope>
    <source>
        <strain evidence="1">UTEX B ZZ1240</strain>
    </source>
</reference>
<accession>A0A835YZJ7</accession>
<dbReference type="Proteomes" id="UP000664859">
    <property type="component" value="Unassembled WGS sequence"/>
</dbReference>
<organism evidence="1 2">
    <name type="scientific">Tribonema minus</name>
    <dbReference type="NCBI Taxonomy" id="303371"/>
    <lineage>
        <taxon>Eukaryota</taxon>
        <taxon>Sar</taxon>
        <taxon>Stramenopiles</taxon>
        <taxon>Ochrophyta</taxon>
        <taxon>PX clade</taxon>
        <taxon>Xanthophyceae</taxon>
        <taxon>Tribonematales</taxon>
        <taxon>Tribonemataceae</taxon>
        <taxon>Tribonema</taxon>
    </lineage>
</organism>
<sequence>MSTASKAVGAIAAAALAALIVAVLLDVTRKPPTPVPVGASSPVSVVIDGDAIRGHRALILNNTTRRFEIRLRNANNKLIDNDSSTPTTVGYRSGVLFGLRGQKSPYHYSVAENGAEDFQTGHSQFAYFLCSQLQHHNTGPAAQMKTDGRGCAYTFAYHLQMTSGDTTVTDVRDAITEAIAAVPKTVRNESSAVITHPDDPNIYAVTCGLIVLRTTLTAHFRDVVKKIQTVVPPGAVFTVSEFTPTNRDSIESMFSADVVTPLRAWLATAGMIVAAAVNTPPVEVATSEPQWSGYLVSIRYELKRAYSDDRISYPFLDNDQVAFCDVIETAALASRSVDKVAVVPTFYHRYDLQKGATVTSVAWTPSGDEEPHDPLTQKRLIEQFDFHVYAKTKKSATKDGLAAFVHNMDTALRFHEVPGFNRRFFGKYFITEDGLYDKGASVPWPVFTKTLVDPKTMRYIVASYPPLTARLELEKATLAARALAIVPYQPSTSSAAAAGTAAGVGNLQLYTGDDVAKLRVRLRLGDDERSTAQLEQELTRVRDANSRIRATIRSLYQETAPRFKLLDHLLRVKQNTEAHIRLCDSTTDKSLEVLKRKRAEMGREEDDDVSLVEDDEAFKEIRKAAAEKVVRGVVDGATAAAVKAAFALAVQGGSDAAVAAMLAQYSDDTVAAVLKPAKDDS</sequence>
<dbReference type="AlphaFoldDB" id="A0A835YZJ7"/>
<gene>
    <name evidence="1" type="ORF">JKP88DRAFT_241195</name>
</gene>
<protein>
    <submittedName>
        <fullName evidence="1">Uncharacterized protein</fullName>
    </submittedName>
</protein>
<proteinExistence type="predicted"/>
<dbReference type="EMBL" id="JAFCMP010000223">
    <property type="protein sequence ID" value="KAG5182887.1"/>
    <property type="molecule type" value="Genomic_DNA"/>
</dbReference>
<evidence type="ECO:0000313" key="2">
    <source>
        <dbReference type="Proteomes" id="UP000664859"/>
    </source>
</evidence>
<evidence type="ECO:0000313" key="1">
    <source>
        <dbReference type="EMBL" id="KAG5182887.1"/>
    </source>
</evidence>